<dbReference type="PANTHER" id="PTHR22911:SF103">
    <property type="entry name" value="BLR2811 PROTEIN"/>
    <property type="match status" value="1"/>
</dbReference>
<evidence type="ECO:0000313" key="3">
    <source>
        <dbReference type="EMBL" id="MBT2187103.1"/>
    </source>
</evidence>
<feature type="transmembrane region" description="Helical" evidence="1">
    <location>
        <begin position="212"/>
        <end position="231"/>
    </location>
</feature>
<comment type="caution">
    <text evidence="3">The sequence shown here is derived from an EMBL/GenBank/DDBJ whole genome shotgun (WGS) entry which is preliminary data.</text>
</comment>
<feature type="transmembrane region" description="Helical" evidence="1">
    <location>
        <begin position="148"/>
        <end position="167"/>
    </location>
</feature>
<dbReference type="SUPFAM" id="SSF103481">
    <property type="entry name" value="Multidrug resistance efflux transporter EmrE"/>
    <property type="match status" value="2"/>
</dbReference>
<feature type="domain" description="EamA" evidence="2">
    <location>
        <begin position="150"/>
        <end position="280"/>
    </location>
</feature>
<feature type="transmembrane region" description="Helical" evidence="1">
    <location>
        <begin position="179"/>
        <end position="200"/>
    </location>
</feature>
<dbReference type="PANTHER" id="PTHR22911">
    <property type="entry name" value="ACYL-MALONYL CONDENSING ENZYME-RELATED"/>
    <property type="match status" value="1"/>
</dbReference>
<feature type="domain" description="EamA" evidence="2">
    <location>
        <begin position="9"/>
        <end position="140"/>
    </location>
</feature>
<keyword evidence="1" id="KW-0472">Membrane</keyword>
<evidence type="ECO:0000259" key="2">
    <source>
        <dbReference type="Pfam" id="PF00892"/>
    </source>
</evidence>
<dbReference type="GO" id="GO:0016020">
    <property type="term" value="C:membrane"/>
    <property type="evidence" value="ECO:0007669"/>
    <property type="project" value="InterPro"/>
</dbReference>
<gene>
    <name evidence="3" type="ORF">KK488_09115</name>
</gene>
<dbReference type="Proteomes" id="UP001138757">
    <property type="component" value="Unassembled WGS sequence"/>
</dbReference>
<reference evidence="3" key="1">
    <citation type="submission" date="2021-05" db="EMBL/GenBank/DDBJ databases">
        <title>Genome of Sphingobium sp. strain.</title>
        <authorList>
            <person name="Fan R."/>
        </authorList>
    </citation>
    <scope>NUCLEOTIDE SEQUENCE</scope>
    <source>
        <strain evidence="3">H33</strain>
    </source>
</reference>
<organism evidence="3 4">
    <name type="scientific">Sphingobium nicotianae</name>
    <dbReference type="NCBI Taxonomy" id="2782607"/>
    <lineage>
        <taxon>Bacteria</taxon>
        <taxon>Pseudomonadati</taxon>
        <taxon>Pseudomonadota</taxon>
        <taxon>Alphaproteobacteria</taxon>
        <taxon>Sphingomonadales</taxon>
        <taxon>Sphingomonadaceae</taxon>
        <taxon>Sphingobium</taxon>
    </lineage>
</organism>
<proteinExistence type="predicted"/>
<dbReference type="EMBL" id="JAHGAW010000005">
    <property type="protein sequence ID" value="MBT2187103.1"/>
    <property type="molecule type" value="Genomic_DNA"/>
</dbReference>
<feature type="transmembrane region" description="Helical" evidence="1">
    <location>
        <begin position="69"/>
        <end position="88"/>
    </location>
</feature>
<accession>A0A9X1DBX8</accession>
<dbReference type="InterPro" id="IPR037185">
    <property type="entry name" value="EmrE-like"/>
</dbReference>
<keyword evidence="1" id="KW-0812">Transmembrane</keyword>
<feature type="transmembrane region" description="Helical" evidence="1">
    <location>
        <begin position="38"/>
        <end position="57"/>
    </location>
</feature>
<sequence length="293" mass="31350">MTAAHPFRAILLFNVGLMLFACMDTTNKYLAASFDVPMIAACRYGGHLLLMLAFFGPRRAREMVHTERTGLVWLRAICLCGSTMFVVLAFKRMPVAETSAIVFLTPILVALAAGPLLGETIGWRGWAGALLGFIGVVLIVRPGSGLDAVGVLYAMGCAVASATYNLLSRLLASTERTIALLFYTALVGTILFGGALPWYWADRVPTAFEALLLASLAVYGGLGHFLFTAAFREAPASVLSPISYLQLLWVSLLGWLVFDHIPDPVSLLGMAIIGASGVLVALKSRRGPVEEVA</sequence>
<feature type="transmembrane region" description="Helical" evidence="1">
    <location>
        <begin position="125"/>
        <end position="142"/>
    </location>
</feature>
<feature type="transmembrane region" description="Helical" evidence="1">
    <location>
        <begin position="100"/>
        <end position="118"/>
    </location>
</feature>
<keyword evidence="4" id="KW-1185">Reference proteome</keyword>
<keyword evidence="1" id="KW-1133">Transmembrane helix</keyword>
<dbReference type="RefSeq" id="WP_214622851.1">
    <property type="nucleotide sequence ID" value="NZ_JAHGAW010000005.1"/>
</dbReference>
<dbReference type="Gene3D" id="1.10.3730.20">
    <property type="match status" value="2"/>
</dbReference>
<dbReference type="AlphaFoldDB" id="A0A9X1DBX8"/>
<feature type="transmembrane region" description="Helical" evidence="1">
    <location>
        <begin position="264"/>
        <end position="282"/>
    </location>
</feature>
<protein>
    <submittedName>
        <fullName evidence="3">DMT family transporter</fullName>
    </submittedName>
</protein>
<dbReference type="Pfam" id="PF00892">
    <property type="entry name" value="EamA"/>
    <property type="match status" value="2"/>
</dbReference>
<dbReference type="InterPro" id="IPR000620">
    <property type="entry name" value="EamA_dom"/>
</dbReference>
<feature type="transmembrane region" description="Helical" evidence="1">
    <location>
        <begin position="238"/>
        <end position="258"/>
    </location>
</feature>
<name>A0A9X1DBX8_9SPHN</name>
<feature type="transmembrane region" description="Helical" evidence="1">
    <location>
        <begin position="7"/>
        <end position="26"/>
    </location>
</feature>
<evidence type="ECO:0000313" key="4">
    <source>
        <dbReference type="Proteomes" id="UP001138757"/>
    </source>
</evidence>
<evidence type="ECO:0000256" key="1">
    <source>
        <dbReference type="SAM" id="Phobius"/>
    </source>
</evidence>